<dbReference type="AlphaFoldDB" id="A0AAW1LD11"/>
<keyword evidence="2" id="KW-0732">Signal</keyword>
<proteinExistence type="predicted"/>
<accession>A0AAW1LD11</accession>
<name>A0AAW1LD11_POPJA</name>
<evidence type="ECO:0000256" key="1">
    <source>
        <dbReference type="SAM" id="MobiDB-lite"/>
    </source>
</evidence>
<feature type="signal peptide" evidence="2">
    <location>
        <begin position="1"/>
        <end position="18"/>
    </location>
</feature>
<reference evidence="3 4" key="2">
    <citation type="journal article" date="2024" name="BMC Genomics">
        <title>De novo assembly and annotation of Popillia japonica's genome with initial clues to its potential as an invasive pest.</title>
        <authorList>
            <person name="Cucini C."/>
            <person name="Boschi S."/>
            <person name="Funari R."/>
            <person name="Cardaioli E."/>
            <person name="Iannotti N."/>
            <person name="Marturano G."/>
            <person name="Paoli F."/>
            <person name="Bruttini M."/>
            <person name="Carapelli A."/>
            <person name="Frati F."/>
            <person name="Nardi F."/>
        </authorList>
    </citation>
    <scope>NUCLEOTIDE SEQUENCE [LARGE SCALE GENOMIC DNA]</scope>
    <source>
        <strain evidence="3">DMR45628</strain>
    </source>
</reference>
<organism evidence="3 4">
    <name type="scientific">Popillia japonica</name>
    <name type="common">Japanese beetle</name>
    <dbReference type="NCBI Taxonomy" id="7064"/>
    <lineage>
        <taxon>Eukaryota</taxon>
        <taxon>Metazoa</taxon>
        <taxon>Ecdysozoa</taxon>
        <taxon>Arthropoda</taxon>
        <taxon>Hexapoda</taxon>
        <taxon>Insecta</taxon>
        <taxon>Pterygota</taxon>
        <taxon>Neoptera</taxon>
        <taxon>Endopterygota</taxon>
        <taxon>Coleoptera</taxon>
        <taxon>Polyphaga</taxon>
        <taxon>Scarabaeiformia</taxon>
        <taxon>Scarabaeidae</taxon>
        <taxon>Rutelinae</taxon>
        <taxon>Popillia</taxon>
    </lineage>
</organism>
<evidence type="ECO:0000313" key="3">
    <source>
        <dbReference type="EMBL" id="KAK9731547.1"/>
    </source>
</evidence>
<dbReference type="Proteomes" id="UP001458880">
    <property type="component" value="Unassembled WGS sequence"/>
</dbReference>
<reference evidence="3" key="1">
    <citation type="submission" date="2023-05" db="EMBL/GenBank/DDBJ databases">
        <authorList>
            <person name="Nardi F."/>
            <person name="Carapelli A."/>
            <person name="Cucini C."/>
        </authorList>
    </citation>
    <scope>NUCLEOTIDE SEQUENCE</scope>
    <source>
        <strain evidence="3">DMR45628</strain>
        <tissue evidence="3">Testes</tissue>
    </source>
</reference>
<keyword evidence="4" id="KW-1185">Reference proteome</keyword>
<gene>
    <name evidence="3" type="ORF">QE152_g13570</name>
</gene>
<feature type="chain" id="PRO_5044717932" evidence="2">
    <location>
        <begin position="19"/>
        <end position="255"/>
    </location>
</feature>
<sequence length="255" mass="27859">MFKSVLLIALLGFVGLRAEDTLVFDDYNPVVPDDDVPSNLPLGMVPPSEIVIPEYEGMGEDEVANEDTIIISDDPSVPYEVDFNIMPDNGPLAMLPIDDTVFEFVPNNLPLEIDPEFNNIVHPEIPEEDVPNNLPYPMEPPSSGGDTLTLPDVPGVPEQEVEPPSSGGDTLTLPDVPGVPEQEVAPEEIDDTVIQFENDNLPLFIDPDAVEFGSDGPADYDEVPNNLPYPMEPQSSMPEEDVPNNLPYPMEPLVL</sequence>
<evidence type="ECO:0000256" key="2">
    <source>
        <dbReference type="SAM" id="SignalP"/>
    </source>
</evidence>
<dbReference type="EMBL" id="JASPKY010000131">
    <property type="protein sequence ID" value="KAK9731548.1"/>
    <property type="molecule type" value="Genomic_DNA"/>
</dbReference>
<evidence type="ECO:0000313" key="4">
    <source>
        <dbReference type="Proteomes" id="UP001458880"/>
    </source>
</evidence>
<dbReference type="EMBL" id="JASPKY010000131">
    <property type="protein sequence ID" value="KAK9731547.1"/>
    <property type="molecule type" value="Genomic_DNA"/>
</dbReference>
<feature type="region of interest" description="Disordered" evidence="1">
    <location>
        <begin position="128"/>
        <end position="173"/>
    </location>
</feature>
<protein>
    <submittedName>
        <fullName evidence="3">Uncharacterized protein</fullName>
    </submittedName>
</protein>
<comment type="caution">
    <text evidence="3">The sequence shown here is derived from an EMBL/GenBank/DDBJ whole genome shotgun (WGS) entry which is preliminary data.</text>
</comment>
<feature type="compositionally biased region" description="Low complexity" evidence="1">
    <location>
        <begin position="153"/>
        <end position="168"/>
    </location>
</feature>
<feature type="region of interest" description="Disordered" evidence="1">
    <location>
        <begin position="208"/>
        <end position="255"/>
    </location>
</feature>